<accession>A0A4Q0NVM0</accession>
<reference evidence="2 3" key="1">
    <citation type="submission" date="2018-07" db="EMBL/GenBank/DDBJ databases">
        <title>Leeuwenhoekiella genomics.</title>
        <authorList>
            <person name="Tahon G."/>
            <person name="Willems A."/>
        </authorList>
    </citation>
    <scope>NUCLEOTIDE SEQUENCE [LARGE SCALE GENOMIC DNA]</scope>
    <source>
        <strain evidence="2 3">R-50232</strain>
    </source>
</reference>
<dbReference type="InterPro" id="IPR010093">
    <property type="entry name" value="SinI_DNA-bd"/>
</dbReference>
<feature type="domain" description="Helix-turn-helix" evidence="1">
    <location>
        <begin position="24"/>
        <end position="73"/>
    </location>
</feature>
<dbReference type="Pfam" id="PF12728">
    <property type="entry name" value="HTH_17"/>
    <property type="match status" value="1"/>
</dbReference>
<dbReference type="InterPro" id="IPR041657">
    <property type="entry name" value="HTH_17"/>
</dbReference>
<evidence type="ECO:0000259" key="1">
    <source>
        <dbReference type="Pfam" id="PF12728"/>
    </source>
</evidence>
<comment type="caution">
    <text evidence="2">The sequence shown here is derived from an EMBL/GenBank/DDBJ whole genome shotgun (WGS) entry which is preliminary data.</text>
</comment>
<evidence type="ECO:0000313" key="3">
    <source>
        <dbReference type="Proteomes" id="UP000289821"/>
    </source>
</evidence>
<dbReference type="RefSeq" id="WP_128761699.1">
    <property type="nucleotide sequence ID" value="NZ_QOVI01000004.1"/>
</dbReference>
<dbReference type="AlphaFoldDB" id="A0A4Q0NVM0"/>
<proteinExistence type="predicted"/>
<gene>
    <name evidence="2" type="ORF">DSM04_104402</name>
</gene>
<dbReference type="Proteomes" id="UP000289821">
    <property type="component" value="Unassembled WGS sequence"/>
</dbReference>
<dbReference type="OrthoDB" id="597977at2"/>
<dbReference type="EMBL" id="QOVI01000004">
    <property type="protein sequence ID" value="RXG14294.1"/>
    <property type="molecule type" value="Genomic_DNA"/>
</dbReference>
<dbReference type="GO" id="GO:0003677">
    <property type="term" value="F:DNA binding"/>
    <property type="evidence" value="ECO:0007669"/>
    <property type="project" value="InterPro"/>
</dbReference>
<name>A0A4Q0NVM0_9FLAO</name>
<dbReference type="NCBIfam" id="TIGR01764">
    <property type="entry name" value="excise"/>
    <property type="match status" value="1"/>
</dbReference>
<keyword evidence="3" id="KW-1185">Reference proteome</keyword>
<organism evidence="2 3">
    <name type="scientific">Leeuwenhoekiella aestuarii</name>
    <dbReference type="NCBI Taxonomy" id="2249426"/>
    <lineage>
        <taxon>Bacteria</taxon>
        <taxon>Pseudomonadati</taxon>
        <taxon>Bacteroidota</taxon>
        <taxon>Flavobacteriia</taxon>
        <taxon>Flavobacteriales</taxon>
        <taxon>Flavobacteriaceae</taxon>
        <taxon>Leeuwenhoekiella</taxon>
    </lineage>
</organism>
<protein>
    <submittedName>
        <fullName evidence="2">Excisionase family DNA binding protein</fullName>
    </submittedName>
</protein>
<sequence length="96" mass="11584">MDLLRILEKLDRIEQLLIADKRVLNFDEACDFTGISKSFMYKLTSSRQIPHCKPNGKLIYFEREKLEKWLLQNYKQSNAELEEEALKLSFRKRRFL</sequence>
<dbReference type="InterPro" id="IPR038148">
    <property type="entry name" value="Tn1545/Tn916_Xis"/>
</dbReference>
<dbReference type="Gene3D" id="3.90.105.50">
    <property type="match status" value="1"/>
</dbReference>
<evidence type="ECO:0000313" key="2">
    <source>
        <dbReference type="EMBL" id="RXG14294.1"/>
    </source>
</evidence>